<evidence type="ECO:0000256" key="1">
    <source>
        <dbReference type="SAM" id="MobiDB-lite"/>
    </source>
</evidence>
<accession>A0A9D3S6B0</accession>
<protein>
    <submittedName>
        <fullName evidence="3">Uncharacterized protein</fullName>
    </submittedName>
</protein>
<keyword evidence="2" id="KW-0472">Membrane</keyword>
<evidence type="ECO:0000313" key="3">
    <source>
        <dbReference type="EMBL" id="KAG5857204.1"/>
    </source>
</evidence>
<dbReference type="AlphaFoldDB" id="A0A9D3S6B0"/>
<proteinExistence type="predicted"/>
<feature type="compositionally biased region" description="Polar residues" evidence="1">
    <location>
        <begin position="61"/>
        <end position="74"/>
    </location>
</feature>
<feature type="transmembrane region" description="Helical" evidence="2">
    <location>
        <begin position="119"/>
        <end position="137"/>
    </location>
</feature>
<evidence type="ECO:0000313" key="4">
    <source>
        <dbReference type="Proteomes" id="UP001044222"/>
    </source>
</evidence>
<reference evidence="3" key="1">
    <citation type="submission" date="2021-01" db="EMBL/GenBank/DDBJ databases">
        <title>A chromosome-scale assembly of European eel, Anguilla anguilla.</title>
        <authorList>
            <person name="Henkel C."/>
            <person name="Jong-Raadsen S.A."/>
            <person name="Dufour S."/>
            <person name="Weltzien F.-A."/>
            <person name="Palstra A.P."/>
            <person name="Pelster B."/>
            <person name="Spaink H.P."/>
            <person name="Van Den Thillart G.E."/>
            <person name="Jansen H."/>
            <person name="Zahm M."/>
            <person name="Klopp C."/>
            <person name="Cedric C."/>
            <person name="Louis A."/>
            <person name="Berthelot C."/>
            <person name="Parey E."/>
            <person name="Roest Crollius H."/>
            <person name="Montfort J."/>
            <person name="Robinson-Rechavi M."/>
            <person name="Bucao C."/>
            <person name="Bouchez O."/>
            <person name="Gislard M."/>
            <person name="Lluch J."/>
            <person name="Milhes M."/>
            <person name="Lampietro C."/>
            <person name="Lopez Roques C."/>
            <person name="Donnadieu C."/>
            <person name="Braasch I."/>
            <person name="Desvignes T."/>
            <person name="Postlethwait J."/>
            <person name="Bobe J."/>
            <person name="Guiguen Y."/>
            <person name="Dirks R."/>
        </authorList>
    </citation>
    <scope>NUCLEOTIDE SEQUENCE</scope>
    <source>
        <strain evidence="3">Tag_6206</strain>
        <tissue evidence="3">Liver</tissue>
    </source>
</reference>
<name>A0A9D3S6B0_ANGAN</name>
<organism evidence="3 4">
    <name type="scientific">Anguilla anguilla</name>
    <name type="common">European freshwater eel</name>
    <name type="synonym">Muraena anguilla</name>
    <dbReference type="NCBI Taxonomy" id="7936"/>
    <lineage>
        <taxon>Eukaryota</taxon>
        <taxon>Metazoa</taxon>
        <taxon>Chordata</taxon>
        <taxon>Craniata</taxon>
        <taxon>Vertebrata</taxon>
        <taxon>Euteleostomi</taxon>
        <taxon>Actinopterygii</taxon>
        <taxon>Neopterygii</taxon>
        <taxon>Teleostei</taxon>
        <taxon>Anguilliformes</taxon>
        <taxon>Anguillidae</taxon>
        <taxon>Anguilla</taxon>
    </lineage>
</organism>
<feature type="region of interest" description="Disordered" evidence="1">
    <location>
        <begin position="1"/>
        <end position="83"/>
    </location>
</feature>
<sequence length="141" mass="15823">MQSPVARTLRYFGEDQRREGRLYTSPDEGGGTASLPLRETAKRGPGPEPAPTRSPAAGHSWANSGTAITCSGPQSGPGRCPETEVDSGRRWTFGVWFFSFFFFFFFFCLHVEWPSIEAWANYILSIISIMLSVVCVWECEW</sequence>
<gene>
    <name evidence="3" type="ORF">ANANG_G00016680</name>
</gene>
<feature type="compositionally biased region" description="Basic and acidic residues" evidence="1">
    <location>
        <begin position="12"/>
        <end position="21"/>
    </location>
</feature>
<evidence type="ECO:0000256" key="2">
    <source>
        <dbReference type="SAM" id="Phobius"/>
    </source>
</evidence>
<feature type="transmembrane region" description="Helical" evidence="2">
    <location>
        <begin position="93"/>
        <end position="113"/>
    </location>
</feature>
<comment type="caution">
    <text evidence="3">The sequence shown here is derived from an EMBL/GenBank/DDBJ whole genome shotgun (WGS) entry which is preliminary data.</text>
</comment>
<keyword evidence="4" id="KW-1185">Reference proteome</keyword>
<keyword evidence="2" id="KW-1133">Transmembrane helix</keyword>
<dbReference type="Proteomes" id="UP001044222">
    <property type="component" value="Unassembled WGS sequence"/>
</dbReference>
<dbReference type="EMBL" id="JAFIRN010000001">
    <property type="protein sequence ID" value="KAG5857204.1"/>
    <property type="molecule type" value="Genomic_DNA"/>
</dbReference>
<keyword evidence="2" id="KW-0812">Transmembrane</keyword>